<sequence>MAALEQNLDVDVIEPNALTRGTIAAPGHLRMRLFDDVSKLDGEYNLAVVATAANGRRQILEDLLKERQIPTLLIEKFLFTQLRDYPLFEQSLASSGAAAFVNCGRRGFDSYANLRDEVAARKQVSVRLSGSGWNLCSNAIHFVDIIEFVTGQKFVSLTGDRLDSEVIPAKRAGLLEITGILDGRLEHGGEVQIECAKGPLMLPTITFVAGDERWVINEAAGNVVQLRGGKQISSAAFETLHVSQMPYLYSELIEGHSRLTSYAASAHQHMLLLNALRPKMSLSNENDDPCPIS</sequence>
<protein>
    <recommendedName>
        <fullName evidence="3">Gfo/Idh/MocA-like oxidoreductase C-terminal domain-containing protein</fullName>
    </recommendedName>
</protein>
<comment type="caution">
    <text evidence="1">The sequence shown here is derived from an EMBL/GenBank/DDBJ whole genome shotgun (WGS) entry which is preliminary data.</text>
</comment>
<evidence type="ECO:0008006" key="3">
    <source>
        <dbReference type="Google" id="ProtNLM"/>
    </source>
</evidence>
<dbReference type="EMBL" id="FXTT01000009">
    <property type="protein sequence ID" value="SMP37153.1"/>
    <property type="molecule type" value="Genomic_DNA"/>
</dbReference>
<accession>A0ABY1PMG7</accession>
<name>A0ABY1PMG7_9HYPH</name>
<reference evidence="1 2" key="1">
    <citation type="submission" date="2017-05" db="EMBL/GenBank/DDBJ databases">
        <authorList>
            <person name="Varghese N."/>
            <person name="Submissions S."/>
        </authorList>
    </citation>
    <scope>NUCLEOTIDE SEQUENCE [LARGE SCALE GENOMIC DNA]</scope>
    <source>
        <strain evidence="1 2">DSM 15949</strain>
    </source>
</reference>
<evidence type="ECO:0000313" key="1">
    <source>
        <dbReference type="EMBL" id="SMP37153.1"/>
    </source>
</evidence>
<dbReference type="Proteomes" id="UP001157914">
    <property type="component" value="Unassembled WGS sequence"/>
</dbReference>
<gene>
    <name evidence="1" type="ORF">SAMN06265374_4510</name>
</gene>
<keyword evidence="2" id="KW-1185">Reference proteome</keyword>
<organism evidence="1 2">
    <name type="scientific">Roseibium denhamense</name>
    <dbReference type="NCBI Taxonomy" id="76305"/>
    <lineage>
        <taxon>Bacteria</taxon>
        <taxon>Pseudomonadati</taxon>
        <taxon>Pseudomonadota</taxon>
        <taxon>Alphaproteobacteria</taxon>
        <taxon>Hyphomicrobiales</taxon>
        <taxon>Stappiaceae</taxon>
        <taxon>Roseibium</taxon>
    </lineage>
</organism>
<evidence type="ECO:0000313" key="2">
    <source>
        <dbReference type="Proteomes" id="UP001157914"/>
    </source>
</evidence>
<proteinExistence type="predicted"/>